<sequence>MRHGAEDPNPPALVTAATTSRQWLNAQMGNSTPSISATLVRIWETLLSY</sequence>
<dbReference type="AlphaFoldDB" id="A0A1V3WHW2"/>
<protein>
    <submittedName>
        <fullName evidence="1">Uncharacterized protein</fullName>
    </submittedName>
</protein>
<evidence type="ECO:0000313" key="1">
    <source>
        <dbReference type="EMBL" id="OOK66573.1"/>
    </source>
</evidence>
<comment type="caution">
    <text evidence="1">The sequence shown here is derived from an EMBL/GenBank/DDBJ whole genome shotgun (WGS) entry which is preliminary data.</text>
</comment>
<proteinExistence type="predicted"/>
<dbReference type="Proteomes" id="UP000189229">
    <property type="component" value="Unassembled WGS sequence"/>
</dbReference>
<reference evidence="1 2" key="1">
    <citation type="submission" date="2017-02" db="EMBL/GenBank/DDBJ databases">
        <title>Complete genome sequences of Mycobacterium kansasii strains isolated from rhesus macaques.</title>
        <authorList>
            <person name="Panda A."/>
            <person name="Nagaraj S."/>
            <person name="Zhao X."/>
            <person name="Tettelin H."/>
            <person name="Detolla L.J."/>
        </authorList>
    </citation>
    <scope>NUCLEOTIDE SEQUENCE [LARGE SCALE GENOMIC DNA]</scope>
    <source>
        <strain evidence="1 2">11-3813</strain>
    </source>
</reference>
<evidence type="ECO:0000313" key="2">
    <source>
        <dbReference type="Proteomes" id="UP000189229"/>
    </source>
</evidence>
<name>A0A1V3WHW2_MYCKA</name>
<accession>A0A1V3WHW2</accession>
<organism evidence="1 2">
    <name type="scientific">Mycobacterium kansasii</name>
    <dbReference type="NCBI Taxonomy" id="1768"/>
    <lineage>
        <taxon>Bacteria</taxon>
        <taxon>Bacillati</taxon>
        <taxon>Actinomycetota</taxon>
        <taxon>Actinomycetes</taxon>
        <taxon>Mycobacteriales</taxon>
        <taxon>Mycobacteriaceae</taxon>
        <taxon>Mycobacterium</taxon>
    </lineage>
</organism>
<gene>
    <name evidence="1" type="ORF">BZL30_8264</name>
</gene>
<dbReference type="EMBL" id="MVBM01000009">
    <property type="protein sequence ID" value="OOK66573.1"/>
    <property type="molecule type" value="Genomic_DNA"/>
</dbReference>